<dbReference type="GO" id="GO:0005886">
    <property type="term" value="C:plasma membrane"/>
    <property type="evidence" value="ECO:0007669"/>
    <property type="project" value="UniProtKB-SubCell"/>
</dbReference>
<comment type="subcellular location">
    <subcellularLocation>
        <location evidence="1 8">Cell membrane</location>
        <topology evidence="1 8">Multi-pass membrane protein</topology>
    </subcellularLocation>
</comment>
<evidence type="ECO:0000313" key="10">
    <source>
        <dbReference type="Proteomes" id="UP000241771"/>
    </source>
</evidence>
<evidence type="ECO:0000256" key="8">
    <source>
        <dbReference type="RuleBase" id="RU363041"/>
    </source>
</evidence>
<evidence type="ECO:0000256" key="3">
    <source>
        <dbReference type="ARBA" id="ARBA00022448"/>
    </source>
</evidence>
<protein>
    <recommendedName>
        <fullName evidence="8">Probable membrane transporter protein</fullName>
    </recommendedName>
</protein>
<proteinExistence type="inferred from homology"/>
<sequence length="254" mass="27192">MMELMALIIPDALSTSQFSILIICSFMTSAITSVMGVGGGALLIAVMASIIPASAIIPVHAVVQLSSNSSRCWLLRQHVRRAIILWFVVGSVLGAALGGHLVLNLPAEAITLILGCFILSSCWLPITRGLGGKKSIAALGSITTFLTMFIGATGPFVIASLKHMITERKELVSTTAALMTIQHSIKALVFGLFGFAFMEWIGVIGLMIATGFLGTLAGQYLLDRFPNHQYHKALKILLSLIALRLIWSSLMVLI</sequence>
<keyword evidence="4 8" id="KW-1003">Cell membrane</keyword>
<evidence type="ECO:0000313" key="9">
    <source>
        <dbReference type="EMBL" id="PSW22275.1"/>
    </source>
</evidence>
<evidence type="ECO:0000256" key="5">
    <source>
        <dbReference type="ARBA" id="ARBA00022692"/>
    </source>
</evidence>
<dbReference type="PANTHER" id="PTHR30269">
    <property type="entry name" value="TRANSMEMBRANE PROTEIN YFCA"/>
    <property type="match status" value="1"/>
</dbReference>
<reference evidence="9 10" key="1">
    <citation type="submission" date="2018-01" db="EMBL/GenBank/DDBJ databases">
        <title>Whole genome sequencing of Histamine producing bacteria.</title>
        <authorList>
            <person name="Butler K."/>
        </authorList>
    </citation>
    <scope>NUCLEOTIDE SEQUENCE [LARGE SCALE GENOMIC DNA]</scope>
    <source>
        <strain evidence="9 10">DSM 100436</strain>
    </source>
</reference>
<keyword evidence="7 8" id="KW-0472">Membrane</keyword>
<dbReference type="Proteomes" id="UP000241771">
    <property type="component" value="Unassembled WGS sequence"/>
</dbReference>
<dbReference type="InterPro" id="IPR052017">
    <property type="entry name" value="TSUP"/>
</dbReference>
<dbReference type="EMBL" id="PYMA01000001">
    <property type="protein sequence ID" value="PSW22275.1"/>
    <property type="molecule type" value="Genomic_DNA"/>
</dbReference>
<evidence type="ECO:0000256" key="2">
    <source>
        <dbReference type="ARBA" id="ARBA00009142"/>
    </source>
</evidence>
<feature type="transmembrane region" description="Helical" evidence="8">
    <location>
        <begin position="234"/>
        <end position="253"/>
    </location>
</feature>
<feature type="transmembrane region" description="Helical" evidence="8">
    <location>
        <begin position="138"/>
        <end position="159"/>
    </location>
</feature>
<evidence type="ECO:0000256" key="4">
    <source>
        <dbReference type="ARBA" id="ARBA00022475"/>
    </source>
</evidence>
<keyword evidence="3" id="KW-0813">Transport</keyword>
<evidence type="ECO:0000256" key="7">
    <source>
        <dbReference type="ARBA" id="ARBA00023136"/>
    </source>
</evidence>
<organism evidence="9 10">
    <name type="scientific">Photobacterium sanctipauli</name>
    <dbReference type="NCBI Taxonomy" id="1342794"/>
    <lineage>
        <taxon>Bacteria</taxon>
        <taxon>Pseudomonadati</taxon>
        <taxon>Pseudomonadota</taxon>
        <taxon>Gammaproteobacteria</taxon>
        <taxon>Vibrionales</taxon>
        <taxon>Vibrionaceae</taxon>
        <taxon>Photobacterium</taxon>
    </lineage>
</organism>
<dbReference type="InterPro" id="IPR002781">
    <property type="entry name" value="TM_pro_TauE-like"/>
</dbReference>
<feature type="transmembrane region" description="Helical" evidence="8">
    <location>
        <begin position="200"/>
        <end position="222"/>
    </location>
</feature>
<evidence type="ECO:0000256" key="6">
    <source>
        <dbReference type="ARBA" id="ARBA00022989"/>
    </source>
</evidence>
<dbReference type="AlphaFoldDB" id="A0A2T3P179"/>
<feature type="transmembrane region" description="Helical" evidence="8">
    <location>
        <begin position="12"/>
        <end position="35"/>
    </location>
</feature>
<keyword evidence="6 8" id="KW-1133">Transmembrane helix</keyword>
<keyword evidence="10" id="KW-1185">Reference proteome</keyword>
<feature type="transmembrane region" description="Helical" evidence="8">
    <location>
        <begin position="41"/>
        <end position="63"/>
    </location>
</feature>
<feature type="transmembrane region" description="Helical" evidence="8">
    <location>
        <begin position="83"/>
        <end position="103"/>
    </location>
</feature>
<dbReference type="Pfam" id="PF01925">
    <property type="entry name" value="TauE"/>
    <property type="match status" value="1"/>
</dbReference>
<accession>A0A2T3P179</accession>
<gene>
    <name evidence="9" type="ORF">C9I98_03155</name>
</gene>
<feature type="transmembrane region" description="Helical" evidence="8">
    <location>
        <begin position="109"/>
        <end position="126"/>
    </location>
</feature>
<name>A0A2T3P179_9GAMM</name>
<dbReference type="PANTHER" id="PTHR30269:SF37">
    <property type="entry name" value="MEMBRANE TRANSPORTER PROTEIN"/>
    <property type="match status" value="1"/>
</dbReference>
<comment type="caution">
    <text evidence="9">The sequence shown here is derived from an EMBL/GenBank/DDBJ whole genome shotgun (WGS) entry which is preliminary data.</text>
</comment>
<comment type="similarity">
    <text evidence="2 8">Belongs to the 4-toluene sulfonate uptake permease (TSUP) (TC 2.A.102) family.</text>
</comment>
<evidence type="ECO:0000256" key="1">
    <source>
        <dbReference type="ARBA" id="ARBA00004651"/>
    </source>
</evidence>
<keyword evidence="5 8" id="KW-0812">Transmembrane</keyword>